<evidence type="ECO:0000256" key="10">
    <source>
        <dbReference type="PROSITE-ProRule" id="PRU10072"/>
    </source>
</evidence>
<comment type="subcellular location">
    <subcellularLocation>
        <location evidence="9">Cytoplasm</location>
    </subcellularLocation>
</comment>
<dbReference type="Pfam" id="PF03167">
    <property type="entry name" value="UDG"/>
    <property type="match status" value="1"/>
</dbReference>
<dbReference type="NCBIfam" id="NF003591">
    <property type="entry name" value="PRK05254.1-4"/>
    <property type="match status" value="1"/>
</dbReference>
<evidence type="ECO:0000259" key="13">
    <source>
        <dbReference type="SMART" id="SM00986"/>
    </source>
</evidence>
<protein>
    <recommendedName>
        <fullName evidence="5 9">Uracil-DNA glycosylase</fullName>
        <shortName evidence="9">UDG</shortName>
        <ecNumber evidence="4 9">3.2.2.27</ecNumber>
    </recommendedName>
</protein>
<keyword evidence="8 9" id="KW-0234">DNA repair</keyword>
<feature type="compositionally biased region" description="Low complexity" evidence="12">
    <location>
        <begin position="26"/>
        <end position="47"/>
    </location>
</feature>
<evidence type="ECO:0000313" key="14">
    <source>
        <dbReference type="EMBL" id="AJC20111.1"/>
    </source>
</evidence>
<dbReference type="GO" id="GO:0004844">
    <property type="term" value="F:uracil DNA N-glycosylase activity"/>
    <property type="evidence" value="ECO:0007669"/>
    <property type="project" value="UniProtKB-UniRule"/>
</dbReference>
<dbReference type="EMBL" id="CP010310">
    <property type="protein sequence ID" value="AJC20111.1"/>
    <property type="molecule type" value="Genomic_DNA"/>
</dbReference>
<dbReference type="CDD" id="cd10027">
    <property type="entry name" value="UDG-F1-like"/>
    <property type="match status" value="1"/>
</dbReference>
<dbReference type="InterPro" id="IPR036895">
    <property type="entry name" value="Uracil-DNA_glycosylase-like_sf"/>
</dbReference>
<evidence type="ECO:0000256" key="3">
    <source>
        <dbReference type="ARBA" id="ARBA00008184"/>
    </source>
</evidence>
<dbReference type="SMART" id="SM00987">
    <property type="entry name" value="UreE_C"/>
    <property type="match status" value="1"/>
</dbReference>
<feature type="compositionally biased region" description="Polar residues" evidence="12">
    <location>
        <begin position="1"/>
        <end position="15"/>
    </location>
</feature>
<dbReference type="Proteomes" id="UP000035086">
    <property type="component" value="Chromosome"/>
</dbReference>
<reference evidence="15 17" key="3">
    <citation type="submission" date="2018-06" db="EMBL/GenBank/DDBJ databases">
        <authorList>
            <consortium name="Pathogen Informatics"/>
            <person name="Doyle S."/>
        </authorList>
    </citation>
    <scope>NUCLEOTIDE SEQUENCE [LARGE SCALE GENOMIC DNA]</scope>
    <source>
        <strain evidence="15 17">NCTC13159</strain>
    </source>
</reference>
<evidence type="ECO:0000313" key="15">
    <source>
        <dbReference type="EMBL" id="SUA91603.1"/>
    </source>
</evidence>
<keyword evidence="9" id="KW-0963">Cytoplasm</keyword>
<sequence length="327" mass="34760">MATRSGKPSSKTPSANPDERQRSLFDDPAPASPSVSDSDPASSPATAPRKRGRPPKSGATPASPTRTTRPRRVAADDTAGKHETRVEGALEGRVEDQFETLPAAWQSLIAPFVASDAYAPLCRYVDAEVAAGKTVYPADIFHALRMTSPKDVKVVILGQDPYHGDDNGIAQAHGLAFSVQRGVRVPPSLRNIYKEIERDLGIAPPSHGNLDAWAKQGVLLLNTTLTVEAGNAASHAKPFRTGGWQACTDTLLSGLAAQQGPLVFMLWGSHAQAKTPLLAGHGHLLLEAPHPSPLSAHRGFLGCGHFSAANAFLEQHGKTPVDWRVPE</sequence>
<feature type="compositionally biased region" description="Basic and acidic residues" evidence="12">
    <location>
        <begin position="73"/>
        <end position="85"/>
    </location>
</feature>
<feature type="active site" description="Proton acceptor" evidence="9 10">
    <location>
        <position position="160"/>
    </location>
</feature>
<dbReference type="NCBIfam" id="NF003588">
    <property type="entry name" value="PRK05254.1-1"/>
    <property type="match status" value="1"/>
</dbReference>
<dbReference type="Proteomes" id="UP000254589">
    <property type="component" value="Unassembled WGS sequence"/>
</dbReference>
<comment type="function">
    <text evidence="2 9 11">Excises uracil residues from the DNA which can arise as a result of misincorporation of dUMP residues by DNA polymerase or due to deamination of cytosine.</text>
</comment>
<evidence type="ECO:0000256" key="7">
    <source>
        <dbReference type="ARBA" id="ARBA00022801"/>
    </source>
</evidence>
<evidence type="ECO:0000256" key="6">
    <source>
        <dbReference type="ARBA" id="ARBA00022763"/>
    </source>
</evidence>
<evidence type="ECO:0000256" key="9">
    <source>
        <dbReference type="HAMAP-Rule" id="MF_00148"/>
    </source>
</evidence>
<proteinExistence type="inferred from homology"/>
<gene>
    <name evidence="9 15" type="primary">ung</name>
    <name evidence="15" type="ORF">NCTC13159_03109</name>
    <name evidence="14" type="ORF">RO07_05800</name>
</gene>
<dbReference type="NCBIfam" id="NF003592">
    <property type="entry name" value="PRK05254.1-5"/>
    <property type="match status" value="1"/>
</dbReference>
<dbReference type="KEGG" id="ppul:RO07_05800"/>
<dbReference type="RefSeq" id="WP_039406093.1">
    <property type="nucleotide sequence ID" value="NZ_CP010310.2"/>
</dbReference>
<feature type="region of interest" description="Disordered" evidence="12">
    <location>
        <begin position="1"/>
        <end position="85"/>
    </location>
</feature>
<organism evidence="15 17">
    <name type="scientific">Pandoraea pulmonicola</name>
    <dbReference type="NCBI Taxonomy" id="93221"/>
    <lineage>
        <taxon>Bacteria</taxon>
        <taxon>Pseudomonadati</taxon>
        <taxon>Pseudomonadota</taxon>
        <taxon>Betaproteobacteria</taxon>
        <taxon>Burkholderiales</taxon>
        <taxon>Burkholderiaceae</taxon>
        <taxon>Pandoraea</taxon>
    </lineage>
</organism>
<evidence type="ECO:0000256" key="12">
    <source>
        <dbReference type="SAM" id="MobiDB-lite"/>
    </source>
</evidence>
<dbReference type="SUPFAM" id="SSF52141">
    <property type="entry name" value="Uracil-DNA glycosylase-like"/>
    <property type="match status" value="1"/>
</dbReference>
<dbReference type="AlphaFoldDB" id="A0AAJ4ZDT2"/>
<dbReference type="SMART" id="SM00986">
    <property type="entry name" value="UDG"/>
    <property type="match status" value="1"/>
</dbReference>
<accession>A0AAJ4ZDT2</accession>
<dbReference type="NCBIfam" id="NF003589">
    <property type="entry name" value="PRK05254.1-2"/>
    <property type="match status" value="1"/>
</dbReference>
<reference evidence="16" key="1">
    <citation type="submission" date="2014-12" db="EMBL/GenBank/DDBJ databases">
        <title>Complete Genome Sequencing of Pandoraea pulmonicola DSM 16583.</title>
        <authorList>
            <person name="Chan K.-G."/>
        </authorList>
    </citation>
    <scope>NUCLEOTIDE SEQUENCE [LARGE SCALE GENOMIC DNA]</scope>
    <source>
        <strain evidence="16">DSM 16583</strain>
    </source>
</reference>
<keyword evidence="16" id="KW-1185">Reference proteome</keyword>
<name>A0AAJ4ZDT2_PANPU</name>
<evidence type="ECO:0000256" key="11">
    <source>
        <dbReference type="RuleBase" id="RU003780"/>
    </source>
</evidence>
<feature type="domain" description="Uracil-DNA glycosylase-like" evidence="13">
    <location>
        <begin position="145"/>
        <end position="313"/>
    </location>
</feature>
<evidence type="ECO:0000313" key="16">
    <source>
        <dbReference type="Proteomes" id="UP000035086"/>
    </source>
</evidence>
<evidence type="ECO:0000313" key="17">
    <source>
        <dbReference type="Proteomes" id="UP000254589"/>
    </source>
</evidence>
<dbReference type="PROSITE" id="PS00130">
    <property type="entry name" value="U_DNA_GLYCOSYLASE"/>
    <property type="match status" value="1"/>
</dbReference>
<reference evidence="14" key="2">
    <citation type="submission" date="2016-11" db="EMBL/GenBank/DDBJ databases">
        <title>Complete Genome Sequencing of Pandoraea pulmonicola DSM 16583.</title>
        <authorList>
            <person name="Chan K.-G."/>
        </authorList>
    </citation>
    <scope>NUCLEOTIDE SEQUENCE</scope>
    <source>
        <strain evidence="14">DSM 16583</strain>
    </source>
</reference>
<dbReference type="EC" id="3.2.2.27" evidence="4 9"/>
<comment type="similarity">
    <text evidence="3 9 11">Belongs to the uracil-DNA glycosylase (UDG) superfamily. UNG family.</text>
</comment>
<dbReference type="NCBIfam" id="TIGR00628">
    <property type="entry name" value="ung"/>
    <property type="match status" value="1"/>
</dbReference>
<keyword evidence="6 9" id="KW-0227">DNA damage</keyword>
<evidence type="ECO:0000256" key="2">
    <source>
        <dbReference type="ARBA" id="ARBA00002631"/>
    </source>
</evidence>
<dbReference type="GO" id="GO:0097510">
    <property type="term" value="P:base-excision repair, AP site formation via deaminated base removal"/>
    <property type="evidence" value="ECO:0007669"/>
    <property type="project" value="TreeGrafter"/>
</dbReference>
<dbReference type="PANTHER" id="PTHR11264">
    <property type="entry name" value="URACIL-DNA GLYCOSYLASE"/>
    <property type="match status" value="1"/>
</dbReference>
<dbReference type="InterPro" id="IPR018085">
    <property type="entry name" value="Ura-DNA_Glyclase_AS"/>
</dbReference>
<evidence type="ECO:0000256" key="5">
    <source>
        <dbReference type="ARBA" id="ARBA00018429"/>
    </source>
</evidence>
<evidence type="ECO:0000256" key="1">
    <source>
        <dbReference type="ARBA" id="ARBA00001400"/>
    </source>
</evidence>
<keyword evidence="15" id="KW-0326">Glycosidase</keyword>
<dbReference type="InterPro" id="IPR002043">
    <property type="entry name" value="UDG_fam1"/>
</dbReference>
<dbReference type="HAMAP" id="MF_00148">
    <property type="entry name" value="UDG"/>
    <property type="match status" value="1"/>
</dbReference>
<evidence type="ECO:0000256" key="8">
    <source>
        <dbReference type="ARBA" id="ARBA00023204"/>
    </source>
</evidence>
<dbReference type="EMBL" id="UGSJ01000001">
    <property type="protein sequence ID" value="SUA91603.1"/>
    <property type="molecule type" value="Genomic_DNA"/>
</dbReference>
<keyword evidence="7 9" id="KW-0378">Hydrolase</keyword>
<evidence type="ECO:0000256" key="4">
    <source>
        <dbReference type="ARBA" id="ARBA00012030"/>
    </source>
</evidence>
<dbReference type="InterPro" id="IPR005122">
    <property type="entry name" value="Uracil-DNA_glycosylase-like"/>
</dbReference>
<dbReference type="PANTHER" id="PTHR11264:SF0">
    <property type="entry name" value="URACIL-DNA GLYCOSYLASE"/>
    <property type="match status" value="1"/>
</dbReference>
<comment type="catalytic activity">
    <reaction evidence="1 9 11">
        <text>Hydrolyzes single-stranded DNA or mismatched double-stranded DNA and polynucleotides, releasing free uracil.</text>
        <dbReference type="EC" id="3.2.2.27"/>
    </reaction>
</comment>
<dbReference type="GO" id="GO:0005737">
    <property type="term" value="C:cytoplasm"/>
    <property type="evidence" value="ECO:0007669"/>
    <property type="project" value="UniProtKB-SubCell"/>
</dbReference>
<dbReference type="Gene3D" id="3.40.470.10">
    <property type="entry name" value="Uracil-DNA glycosylase-like domain"/>
    <property type="match status" value="1"/>
</dbReference>